<name>A0ABP8WLR4_9ACTN</name>
<evidence type="ECO:0000256" key="2">
    <source>
        <dbReference type="ARBA" id="ARBA00023326"/>
    </source>
</evidence>
<dbReference type="Proteomes" id="UP001499974">
    <property type="component" value="Unassembled WGS sequence"/>
</dbReference>
<dbReference type="InterPro" id="IPR015943">
    <property type="entry name" value="WD40/YVTN_repeat-like_dom_sf"/>
</dbReference>
<dbReference type="PANTHER" id="PTHR40274">
    <property type="entry name" value="VIRGINIAMYCIN B LYASE"/>
    <property type="match status" value="1"/>
</dbReference>
<dbReference type="Gene3D" id="2.130.10.10">
    <property type="entry name" value="YVTN repeat-like/Quinoprotein amine dehydrogenase"/>
    <property type="match status" value="2"/>
</dbReference>
<comment type="caution">
    <text evidence="5">The sequence shown here is derived from an EMBL/GenBank/DDBJ whole genome shotgun (WGS) entry which is preliminary data.</text>
</comment>
<dbReference type="SUPFAM" id="SSF101898">
    <property type="entry name" value="NHL repeat"/>
    <property type="match status" value="1"/>
</dbReference>
<dbReference type="CDD" id="cd00063">
    <property type="entry name" value="FN3"/>
    <property type="match status" value="1"/>
</dbReference>
<evidence type="ECO:0000313" key="6">
    <source>
        <dbReference type="Proteomes" id="UP001499974"/>
    </source>
</evidence>
<keyword evidence="2" id="KW-0624">Polysaccharide degradation</keyword>
<dbReference type="InterPro" id="IPR003961">
    <property type="entry name" value="FN3_dom"/>
</dbReference>
<evidence type="ECO:0000256" key="3">
    <source>
        <dbReference type="SAM" id="SignalP"/>
    </source>
</evidence>
<sequence length="537" mass="54366">MRPTTRIAATGLSLLLAVAMAPAAPVVAATVQPFATESATNGIVLGPDGNLWVAEQFNDTVAQLSPTGAPLASLPVGANPTAVTTGPGGTVWVAVTGADKLVWIDAASASPTAHDVPTPSGCGPAAIASGGDGRMYFSCSGASKLGSVKDDGTDVVAADVGAGLVFDLAVTNGHLFAPDYDGDAVRRFALGRTLVLDGTVAMPSGSSGPDGIAADGAGRLWVTAYNSSQILRFPATQNLGTATVVPLTGGTLGSPFGIVASADGWVYATGKESGNLVRISSDGSSSTFYDLPAGAQAFSVVDGPAGDLYVTDQGQSRILRFVNSAPRVTSRPASSVASTGATASATVSPQGNATQVVFDYGTSTAYGRTTPAQTLAAGGAPVTVARKLTGLKPGTRYHVRVRATNGEGSTVGTDVVFTTKPARLAVTTTFSVTHGSTTVIKQLRLAKLRGGETVAITCSGKGCPFKAKTFRHLKKGQRSFGAALWKGSKLRPGVHVSVRVTAPKAIGRSTVLTVRKGKAPRIVQACLQPGATKPTRC</sequence>
<dbReference type="InterPro" id="IPR051344">
    <property type="entry name" value="Vgb"/>
</dbReference>
<gene>
    <name evidence="5" type="ORF">GCM10023349_00580</name>
</gene>
<dbReference type="RefSeq" id="WP_345518060.1">
    <property type="nucleotide sequence ID" value="NZ_BAABKM010000001.1"/>
</dbReference>
<dbReference type="InterPro" id="IPR013783">
    <property type="entry name" value="Ig-like_fold"/>
</dbReference>
<accession>A0ABP8WLR4</accession>
<reference evidence="6" key="1">
    <citation type="journal article" date="2019" name="Int. J. Syst. Evol. Microbiol.">
        <title>The Global Catalogue of Microorganisms (GCM) 10K type strain sequencing project: providing services to taxonomists for standard genome sequencing and annotation.</title>
        <authorList>
            <consortium name="The Broad Institute Genomics Platform"/>
            <consortium name="The Broad Institute Genome Sequencing Center for Infectious Disease"/>
            <person name="Wu L."/>
            <person name="Ma J."/>
        </authorList>
    </citation>
    <scope>NUCLEOTIDE SEQUENCE [LARGE SCALE GENOMIC DNA]</scope>
    <source>
        <strain evidence="6">JCM 18531</strain>
    </source>
</reference>
<feature type="signal peptide" evidence="3">
    <location>
        <begin position="1"/>
        <end position="28"/>
    </location>
</feature>
<dbReference type="PANTHER" id="PTHR40274:SF3">
    <property type="entry name" value="VIRGINIAMYCIN B LYASE"/>
    <property type="match status" value="1"/>
</dbReference>
<feature type="chain" id="PRO_5045125526" description="Fibronectin type-III domain-containing protein" evidence="3">
    <location>
        <begin position="29"/>
        <end position="537"/>
    </location>
</feature>
<dbReference type="Pfam" id="PF24684">
    <property type="entry name" value="Vgb_lyase"/>
    <property type="match status" value="1"/>
</dbReference>
<keyword evidence="3" id="KW-0732">Signal</keyword>
<protein>
    <recommendedName>
        <fullName evidence="4">Fibronectin type-III domain-containing protein</fullName>
    </recommendedName>
</protein>
<keyword evidence="1" id="KW-0326">Glycosidase</keyword>
<dbReference type="EMBL" id="BAABKM010000001">
    <property type="protein sequence ID" value="GAA4690101.1"/>
    <property type="molecule type" value="Genomic_DNA"/>
</dbReference>
<keyword evidence="6" id="KW-1185">Reference proteome</keyword>
<dbReference type="Gene3D" id="2.60.40.10">
    <property type="entry name" value="Immunoglobulins"/>
    <property type="match status" value="1"/>
</dbReference>
<evidence type="ECO:0000259" key="4">
    <source>
        <dbReference type="PROSITE" id="PS50853"/>
    </source>
</evidence>
<organism evidence="5 6">
    <name type="scientific">Nocardioides conyzicola</name>
    <dbReference type="NCBI Taxonomy" id="1651781"/>
    <lineage>
        <taxon>Bacteria</taxon>
        <taxon>Bacillati</taxon>
        <taxon>Actinomycetota</taxon>
        <taxon>Actinomycetes</taxon>
        <taxon>Propionibacteriales</taxon>
        <taxon>Nocardioidaceae</taxon>
        <taxon>Nocardioides</taxon>
    </lineage>
</organism>
<evidence type="ECO:0000256" key="1">
    <source>
        <dbReference type="ARBA" id="ARBA00023295"/>
    </source>
</evidence>
<dbReference type="SUPFAM" id="SSF49265">
    <property type="entry name" value="Fibronectin type III"/>
    <property type="match status" value="1"/>
</dbReference>
<proteinExistence type="predicted"/>
<feature type="domain" description="Fibronectin type-III" evidence="4">
    <location>
        <begin position="322"/>
        <end position="422"/>
    </location>
</feature>
<evidence type="ECO:0000313" key="5">
    <source>
        <dbReference type="EMBL" id="GAA4690101.1"/>
    </source>
</evidence>
<keyword evidence="2" id="KW-0119">Carbohydrate metabolism</keyword>
<dbReference type="PROSITE" id="PS50853">
    <property type="entry name" value="FN3"/>
    <property type="match status" value="1"/>
</dbReference>
<keyword evidence="1" id="KW-0378">Hydrolase</keyword>
<dbReference type="InterPro" id="IPR036116">
    <property type="entry name" value="FN3_sf"/>
</dbReference>